<dbReference type="EMBL" id="CAAALY010043315">
    <property type="protein sequence ID" value="VEL19792.1"/>
    <property type="molecule type" value="Genomic_DNA"/>
</dbReference>
<comment type="caution">
    <text evidence="2">The sequence shown here is derived from an EMBL/GenBank/DDBJ whole genome shotgun (WGS) entry which is preliminary data.</text>
</comment>
<name>A0A448WTF2_9PLAT</name>
<protein>
    <submittedName>
        <fullName evidence="2">Uncharacterized protein</fullName>
    </submittedName>
</protein>
<evidence type="ECO:0000313" key="2">
    <source>
        <dbReference type="EMBL" id="VEL19792.1"/>
    </source>
</evidence>
<dbReference type="AlphaFoldDB" id="A0A448WTF2"/>
<dbReference type="Proteomes" id="UP000784294">
    <property type="component" value="Unassembled WGS sequence"/>
</dbReference>
<feature type="region of interest" description="Disordered" evidence="1">
    <location>
        <begin position="14"/>
        <end position="37"/>
    </location>
</feature>
<accession>A0A448WTF2</accession>
<proteinExistence type="predicted"/>
<evidence type="ECO:0000313" key="3">
    <source>
        <dbReference type="Proteomes" id="UP000784294"/>
    </source>
</evidence>
<evidence type="ECO:0000256" key="1">
    <source>
        <dbReference type="SAM" id="MobiDB-lite"/>
    </source>
</evidence>
<reference evidence="2" key="1">
    <citation type="submission" date="2018-11" db="EMBL/GenBank/DDBJ databases">
        <authorList>
            <consortium name="Pathogen Informatics"/>
        </authorList>
    </citation>
    <scope>NUCLEOTIDE SEQUENCE</scope>
</reference>
<gene>
    <name evidence="2" type="ORF">PXEA_LOCUS13232</name>
</gene>
<organism evidence="2 3">
    <name type="scientific">Protopolystoma xenopodis</name>
    <dbReference type="NCBI Taxonomy" id="117903"/>
    <lineage>
        <taxon>Eukaryota</taxon>
        <taxon>Metazoa</taxon>
        <taxon>Spiralia</taxon>
        <taxon>Lophotrochozoa</taxon>
        <taxon>Platyhelminthes</taxon>
        <taxon>Monogenea</taxon>
        <taxon>Polyopisthocotylea</taxon>
        <taxon>Polystomatidea</taxon>
        <taxon>Polystomatidae</taxon>
        <taxon>Protopolystoma</taxon>
    </lineage>
</organism>
<keyword evidence="3" id="KW-1185">Reference proteome</keyword>
<sequence>MVVRVGSSLRARPKCSPVSRTAAEPDESVGVFQTGGPSRRESKCQDIWGKASFLPMATRCQAIAVHRGTGQTMSIDASEANLVVRLSDPPFIAGRPDGTQGLDVMLF</sequence>